<dbReference type="EMBL" id="JYJG01000149">
    <property type="protein sequence ID" value="KJK46994.1"/>
    <property type="molecule type" value="Genomic_DNA"/>
</dbReference>
<protein>
    <recommendedName>
        <fullName evidence="1">ParB-like N-terminal domain-containing protein</fullName>
    </recommendedName>
</protein>
<evidence type="ECO:0000313" key="3">
    <source>
        <dbReference type="Proteomes" id="UP000033393"/>
    </source>
</evidence>
<evidence type="ECO:0000259" key="1">
    <source>
        <dbReference type="SMART" id="SM00470"/>
    </source>
</evidence>
<feature type="domain" description="ParB-like N-terminal" evidence="1">
    <location>
        <begin position="6"/>
        <end position="91"/>
    </location>
</feature>
<dbReference type="InterPro" id="IPR036086">
    <property type="entry name" value="ParB/Sulfiredoxin_sf"/>
</dbReference>
<organism evidence="2 3">
    <name type="scientific">Lentzea aerocolonigenes</name>
    <name type="common">Lechevalieria aerocolonigenes</name>
    <name type="synonym">Saccharothrix aerocolonigenes</name>
    <dbReference type="NCBI Taxonomy" id="68170"/>
    <lineage>
        <taxon>Bacteria</taxon>
        <taxon>Bacillati</taxon>
        <taxon>Actinomycetota</taxon>
        <taxon>Actinomycetes</taxon>
        <taxon>Pseudonocardiales</taxon>
        <taxon>Pseudonocardiaceae</taxon>
        <taxon>Lentzea</taxon>
    </lineage>
</organism>
<reference evidence="2 3" key="1">
    <citation type="submission" date="2015-02" db="EMBL/GenBank/DDBJ databases">
        <authorList>
            <person name="Ju K.-S."/>
            <person name="Doroghazi J.R."/>
            <person name="Metcalf W."/>
        </authorList>
    </citation>
    <scope>NUCLEOTIDE SEQUENCE [LARGE SCALE GENOMIC DNA]</scope>
    <source>
        <strain evidence="2 3">NRRL B-16140</strain>
    </source>
</reference>
<dbReference type="Proteomes" id="UP000033393">
    <property type="component" value="Unassembled WGS sequence"/>
</dbReference>
<dbReference type="AlphaFoldDB" id="A0A0F0GU54"/>
<keyword evidence="3" id="KW-1185">Reference proteome</keyword>
<comment type="caution">
    <text evidence="2">The sequence shown here is derived from an EMBL/GenBank/DDBJ whole genome shotgun (WGS) entry which is preliminary data.</text>
</comment>
<dbReference type="SUPFAM" id="SSF110849">
    <property type="entry name" value="ParB/Sulfiredoxin"/>
    <property type="match status" value="1"/>
</dbReference>
<name>A0A0F0GU54_LENAE</name>
<dbReference type="PATRIC" id="fig|68170.10.peg.5391"/>
<dbReference type="Gene3D" id="3.90.1530.10">
    <property type="entry name" value="Conserved hypothetical protein from pyrococcus furiosus pfu- 392566-001, ParB domain"/>
    <property type="match status" value="1"/>
</dbReference>
<gene>
    <name evidence="2" type="ORF">UK23_21620</name>
</gene>
<dbReference type="InterPro" id="IPR003115">
    <property type="entry name" value="ParB_N"/>
</dbReference>
<accession>A0A0F0GU54</accession>
<proteinExistence type="predicted"/>
<dbReference type="SMART" id="SM00470">
    <property type="entry name" value="ParB"/>
    <property type="match status" value="1"/>
</dbReference>
<evidence type="ECO:0000313" key="2">
    <source>
        <dbReference type="EMBL" id="KJK46994.1"/>
    </source>
</evidence>
<sequence>MIDPVVRLRVDALSCGRPVRIGGENPAHVHRLLRVSEQELPPVVVHRGTMSVVDGRHRLHAARLRGASHITAKVLDCDEVDAFVFALLANRSSTTLPLARADLRAAAEHLLRHRPQWSDRRVAAITGVATRTIARLRTLLGDQSGARVGRDGRTRPTDSVRRRELVRELLLDQPHLSLREVARSTGVSPETVRAVRAGLRSEQGLPVVSRARTGTAGPAGRAIEPMDCADLLGRLRNDPALRSSQRGRALLRLLHLQVELRASWAEIADHLPAHCHDSLAAFARQNAMSWRGLAEVLEREHAS</sequence>